<feature type="region of interest" description="Disordered" evidence="4">
    <location>
        <begin position="260"/>
        <end position="279"/>
    </location>
</feature>
<proteinExistence type="predicted"/>
<dbReference type="InterPro" id="IPR001680">
    <property type="entry name" value="WD40_rpt"/>
</dbReference>
<dbReference type="EMBL" id="KI546159">
    <property type="protein sequence ID" value="EST42498.1"/>
    <property type="molecule type" value="Genomic_DNA"/>
</dbReference>
<dbReference type="OrthoDB" id="10251741at2759"/>
<gene>
    <name evidence="5" type="ORF">SS50377_17804</name>
    <name evidence="6" type="ORF">SS50377_27936</name>
</gene>
<protein>
    <submittedName>
        <fullName evidence="6">WD40 repeat protein</fullName>
    </submittedName>
</protein>
<keyword evidence="2" id="KW-0677">Repeat</keyword>
<dbReference type="PROSITE" id="PS00678">
    <property type="entry name" value="WD_REPEATS_1"/>
    <property type="match status" value="1"/>
</dbReference>
<dbReference type="PROSITE" id="PS50294">
    <property type="entry name" value="WD_REPEATS_REGION"/>
    <property type="match status" value="1"/>
</dbReference>
<reference evidence="5 6" key="1">
    <citation type="journal article" date="2014" name="PLoS Genet.">
        <title>The Genome of Spironucleus salmonicida Highlights a Fish Pathogen Adapted to Fluctuating Environments.</title>
        <authorList>
            <person name="Xu F."/>
            <person name="Jerlstrom-Hultqvist J."/>
            <person name="Einarsson E."/>
            <person name="Astvaldsson A."/>
            <person name="Svard S.G."/>
            <person name="Andersson J.O."/>
        </authorList>
    </citation>
    <scope>NUCLEOTIDE SEQUENCE</scope>
    <source>
        <strain evidence="6">ATCC 50377</strain>
    </source>
</reference>
<evidence type="ECO:0000256" key="2">
    <source>
        <dbReference type="ARBA" id="ARBA00022737"/>
    </source>
</evidence>
<accession>V6LDZ0</accession>
<name>V6LDZ0_9EUKA</name>
<evidence type="ECO:0000256" key="4">
    <source>
        <dbReference type="SAM" id="MobiDB-lite"/>
    </source>
</evidence>
<dbReference type="Pfam" id="PF00400">
    <property type="entry name" value="WD40"/>
    <property type="match status" value="1"/>
</dbReference>
<feature type="compositionally biased region" description="Basic and acidic residues" evidence="4">
    <location>
        <begin position="260"/>
        <end position="271"/>
    </location>
</feature>
<dbReference type="SUPFAM" id="SSF50978">
    <property type="entry name" value="WD40 repeat-like"/>
    <property type="match status" value="1"/>
</dbReference>
<dbReference type="Gene3D" id="2.130.10.10">
    <property type="entry name" value="YVTN repeat-like/Quinoprotein amine dehydrogenase"/>
    <property type="match status" value="2"/>
</dbReference>
<feature type="repeat" description="WD" evidence="3">
    <location>
        <begin position="136"/>
        <end position="178"/>
    </location>
</feature>
<dbReference type="PANTHER" id="PTHR47822">
    <property type="entry name" value="CARBOHYDRATE BINDING DOMAIN CONTAINING PROTEIN"/>
    <property type="match status" value="1"/>
</dbReference>
<dbReference type="SMART" id="SM00320">
    <property type="entry name" value="WD40"/>
    <property type="match status" value="5"/>
</dbReference>
<evidence type="ECO:0000256" key="3">
    <source>
        <dbReference type="PROSITE-ProRule" id="PRU00221"/>
    </source>
</evidence>
<evidence type="ECO:0000313" key="6">
    <source>
        <dbReference type="EMBL" id="KAH0569964.1"/>
    </source>
</evidence>
<dbReference type="PANTHER" id="PTHR47822:SF2">
    <property type="entry name" value="F-BOX AND WD-40 DOMAIN PROTEIN 7"/>
    <property type="match status" value="1"/>
</dbReference>
<dbReference type="AlphaFoldDB" id="V6LDZ0"/>
<dbReference type="EMBL" id="AUWU02000008">
    <property type="protein sequence ID" value="KAH0569964.1"/>
    <property type="molecule type" value="Genomic_DNA"/>
</dbReference>
<dbReference type="Proteomes" id="UP000018208">
    <property type="component" value="Unassembled WGS sequence"/>
</dbReference>
<reference evidence="6" key="2">
    <citation type="submission" date="2020-12" db="EMBL/GenBank/DDBJ databases">
        <title>New Spironucleus salmonicida genome in near-complete chromosomes.</title>
        <authorList>
            <person name="Xu F."/>
            <person name="Kurt Z."/>
            <person name="Jimenez-Gonzalez A."/>
            <person name="Astvaldsson A."/>
            <person name="Andersson J.O."/>
            <person name="Svard S.G."/>
        </authorList>
    </citation>
    <scope>NUCLEOTIDE SEQUENCE</scope>
    <source>
        <strain evidence="6">ATCC 50377</strain>
    </source>
</reference>
<dbReference type="InterPro" id="IPR019775">
    <property type="entry name" value="WD40_repeat_CS"/>
</dbReference>
<evidence type="ECO:0000313" key="5">
    <source>
        <dbReference type="EMBL" id="EST42498.1"/>
    </source>
</evidence>
<keyword evidence="1 3" id="KW-0853">WD repeat</keyword>
<dbReference type="VEuPathDB" id="GiardiaDB:SS50377_27936"/>
<keyword evidence="7" id="KW-1185">Reference proteome</keyword>
<dbReference type="InterPro" id="IPR015943">
    <property type="entry name" value="WD40/YVTN_repeat-like_dom_sf"/>
</dbReference>
<sequence>MSKVRVARNIYDSQQETMSIDFSPDMQYIAQGCSNGSVYLHSVPTPTINKALTSPYSKPVTGISFGPTGSKLVSVQSNGSMCTWNYHGQLIDHQKLNTELYTIKYNNQGNQFAVAGRDQIVHIFDDATNKETQKLQCGHNNRIFGLAYDSQTSSVLYSGGWDNIVQIWDLRIGQPVQSIHSVQVCGDSIDELDGKLLIGSWRPNDCLQVYDLRQLKQKLISIQDLTMESDNEIIVTNNLPFNRQISPAIMKNDSFIRQDQVEKSSNSDDSQKQSSNQQQNNPTLIYTCKFNRAQPRLIFGAGSGGNMMKIFDLDSNSLKGVLKCQSSIYCSALSANGALGAVAGDSFGINIFNFDK</sequence>
<evidence type="ECO:0000313" key="7">
    <source>
        <dbReference type="Proteomes" id="UP000018208"/>
    </source>
</evidence>
<organism evidence="5">
    <name type="scientific">Spironucleus salmonicida</name>
    <dbReference type="NCBI Taxonomy" id="348837"/>
    <lineage>
        <taxon>Eukaryota</taxon>
        <taxon>Metamonada</taxon>
        <taxon>Diplomonadida</taxon>
        <taxon>Hexamitidae</taxon>
        <taxon>Hexamitinae</taxon>
        <taxon>Spironucleus</taxon>
    </lineage>
</organism>
<dbReference type="PROSITE" id="PS50082">
    <property type="entry name" value="WD_REPEATS_2"/>
    <property type="match status" value="1"/>
</dbReference>
<dbReference type="InterPro" id="IPR036322">
    <property type="entry name" value="WD40_repeat_dom_sf"/>
</dbReference>
<evidence type="ECO:0000256" key="1">
    <source>
        <dbReference type="ARBA" id="ARBA00022574"/>
    </source>
</evidence>